<dbReference type="EMBL" id="MU277190">
    <property type="protein sequence ID" value="KAI0067345.1"/>
    <property type="molecule type" value="Genomic_DNA"/>
</dbReference>
<protein>
    <submittedName>
        <fullName evidence="1">Aldolase</fullName>
    </submittedName>
</protein>
<dbReference type="Proteomes" id="UP000814140">
    <property type="component" value="Unassembled WGS sequence"/>
</dbReference>
<organism evidence="1 2">
    <name type="scientific">Artomyces pyxidatus</name>
    <dbReference type="NCBI Taxonomy" id="48021"/>
    <lineage>
        <taxon>Eukaryota</taxon>
        <taxon>Fungi</taxon>
        <taxon>Dikarya</taxon>
        <taxon>Basidiomycota</taxon>
        <taxon>Agaricomycotina</taxon>
        <taxon>Agaricomycetes</taxon>
        <taxon>Russulales</taxon>
        <taxon>Auriscalpiaceae</taxon>
        <taxon>Artomyces</taxon>
    </lineage>
</organism>
<accession>A0ACB8TG38</accession>
<proteinExistence type="predicted"/>
<reference evidence="1" key="1">
    <citation type="submission" date="2021-03" db="EMBL/GenBank/DDBJ databases">
        <authorList>
            <consortium name="DOE Joint Genome Institute"/>
            <person name="Ahrendt S."/>
            <person name="Looney B.P."/>
            <person name="Miyauchi S."/>
            <person name="Morin E."/>
            <person name="Drula E."/>
            <person name="Courty P.E."/>
            <person name="Chicoki N."/>
            <person name="Fauchery L."/>
            <person name="Kohler A."/>
            <person name="Kuo A."/>
            <person name="Labutti K."/>
            <person name="Pangilinan J."/>
            <person name="Lipzen A."/>
            <person name="Riley R."/>
            <person name="Andreopoulos W."/>
            <person name="He G."/>
            <person name="Johnson J."/>
            <person name="Barry K.W."/>
            <person name="Grigoriev I.V."/>
            <person name="Nagy L."/>
            <person name="Hibbett D."/>
            <person name="Henrissat B."/>
            <person name="Matheny P.B."/>
            <person name="Labbe J."/>
            <person name="Martin F."/>
        </authorList>
    </citation>
    <scope>NUCLEOTIDE SEQUENCE</scope>
    <source>
        <strain evidence="1">HHB10654</strain>
    </source>
</reference>
<keyword evidence="2" id="KW-1185">Reference proteome</keyword>
<comment type="caution">
    <text evidence="1">The sequence shown here is derived from an EMBL/GenBank/DDBJ whole genome shotgun (WGS) entry which is preliminary data.</text>
</comment>
<sequence length="316" mass="33957">MASEISYSTPPPPGIYVPAVLFFTEDEELDVLAIKSHVLRLAQGGVTGILVQGSNGEAQHLTHSERKFAIHLTRQTLDENGHKDVLVLAGTGTQSTRETKKLNSDAKEAGASHALILTPSTWRPAMTNDLVVRFHREVADASPIPTMVYNFPTVTAGLDLDSDTIATIGAHPNVVGVKLSCGHLGKLTRLVNTLPAAHFATFIGRSDSFLPAVVMQGAGGIMALVNVAPKTHRRLWDAWRAGSVEEARDIQRMLSSCDAIVSKYGGIGFLKALVSKEFGYGGKTVRGPLAPSSVDGMSVKDTEMMEELLRYEKVAN</sequence>
<evidence type="ECO:0000313" key="1">
    <source>
        <dbReference type="EMBL" id="KAI0067345.1"/>
    </source>
</evidence>
<evidence type="ECO:0000313" key="2">
    <source>
        <dbReference type="Proteomes" id="UP000814140"/>
    </source>
</evidence>
<gene>
    <name evidence="1" type="ORF">BV25DRAFT_1911989</name>
</gene>
<reference evidence="1" key="2">
    <citation type="journal article" date="2022" name="New Phytol.">
        <title>Evolutionary transition to the ectomycorrhizal habit in the genomes of a hyperdiverse lineage of mushroom-forming fungi.</title>
        <authorList>
            <person name="Looney B."/>
            <person name="Miyauchi S."/>
            <person name="Morin E."/>
            <person name="Drula E."/>
            <person name="Courty P.E."/>
            <person name="Kohler A."/>
            <person name="Kuo A."/>
            <person name="LaButti K."/>
            <person name="Pangilinan J."/>
            <person name="Lipzen A."/>
            <person name="Riley R."/>
            <person name="Andreopoulos W."/>
            <person name="He G."/>
            <person name="Johnson J."/>
            <person name="Nolan M."/>
            <person name="Tritt A."/>
            <person name="Barry K.W."/>
            <person name="Grigoriev I.V."/>
            <person name="Nagy L.G."/>
            <person name="Hibbett D."/>
            <person name="Henrissat B."/>
            <person name="Matheny P.B."/>
            <person name="Labbe J."/>
            <person name="Martin F.M."/>
        </authorList>
    </citation>
    <scope>NUCLEOTIDE SEQUENCE</scope>
    <source>
        <strain evidence="1">HHB10654</strain>
    </source>
</reference>
<name>A0ACB8TG38_9AGAM</name>